<evidence type="ECO:0000313" key="2">
    <source>
        <dbReference type="EnsemblMetazoa" id="AMAM014913-PA"/>
    </source>
</evidence>
<feature type="region of interest" description="Disordered" evidence="1">
    <location>
        <begin position="349"/>
        <end position="418"/>
    </location>
</feature>
<evidence type="ECO:0000313" key="3">
    <source>
        <dbReference type="Proteomes" id="UP000075901"/>
    </source>
</evidence>
<organism evidence="2 3">
    <name type="scientific">Anopheles maculatus</name>
    <dbReference type="NCBI Taxonomy" id="74869"/>
    <lineage>
        <taxon>Eukaryota</taxon>
        <taxon>Metazoa</taxon>
        <taxon>Ecdysozoa</taxon>
        <taxon>Arthropoda</taxon>
        <taxon>Hexapoda</taxon>
        <taxon>Insecta</taxon>
        <taxon>Pterygota</taxon>
        <taxon>Neoptera</taxon>
        <taxon>Endopterygota</taxon>
        <taxon>Diptera</taxon>
        <taxon>Nematocera</taxon>
        <taxon>Culicoidea</taxon>
        <taxon>Culicidae</taxon>
        <taxon>Anophelinae</taxon>
        <taxon>Anopheles</taxon>
        <taxon>Anopheles maculatus group</taxon>
    </lineage>
</organism>
<feature type="region of interest" description="Disordered" evidence="1">
    <location>
        <begin position="100"/>
        <end position="147"/>
    </location>
</feature>
<dbReference type="EnsemblMetazoa" id="AMAM014913-RA">
    <property type="protein sequence ID" value="AMAM014913-PA"/>
    <property type="gene ID" value="AMAM014913"/>
</dbReference>
<dbReference type="VEuPathDB" id="VectorBase:AMAM014913"/>
<dbReference type="AlphaFoldDB" id="A0A182SWM0"/>
<dbReference type="Proteomes" id="UP000075901">
    <property type="component" value="Unassembled WGS sequence"/>
</dbReference>
<protein>
    <submittedName>
        <fullName evidence="2">Uncharacterized protein</fullName>
    </submittedName>
</protein>
<feature type="region of interest" description="Disordered" evidence="1">
    <location>
        <begin position="299"/>
        <end position="321"/>
    </location>
</feature>
<feature type="compositionally biased region" description="Polar residues" evidence="1">
    <location>
        <begin position="301"/>
        <end position="315"/>
    </location>
</feature>
<feature type="region of interest" description="Disordered" evidence="1">
    <location>
        <begin position="1"/>
        <end position="22"/>
    </location>
</feature>
<proteinExistence type="predicted"/>
<name>A0A182SWM0_9DIPT</name>
<sequence>MCSKIIQSSSTNPTNTPSNSGRSIAAMSIAGTARSGSEAVTDTVVTASSASATNSTHHQPSRQQISRKVDLLEQGATLRALKSSHSTDAETIVNSIVKDSDSKKREDLTSLGSDDSGIICGSEPDHTSLTRIRRSRESLDSGEIDPSEEECIEILETTSMEEEYRMLQSDLCFYPTTTMDRMTKEDGSDSDTRPLDNCIDLQQHPQQQQVGSGVNGPLSDKVRYRQQNMTRAAIMLEKLFVPIHYEDGEGGVAPVVGANLGNEEDELLTVPDAATPIVGEGKSLTTPTNALTMPTVPFAQQPASTNVPSTATSDTPKPDQKNEVMFRNFFGATKNAIFRTAQSIIDNHEKKHAKQKQEKQAASHTAPEDAGTTTTVSGGVGGGTTSSGTSSTTVKSPTELLRKREFGSMFARSSSSSS</sequence>
<feature type="compositionally biased region" description="Low complexity" evidence="1">
    <location>
        <begin position="8"/>
        <end position="20"/>
    </location>
</feature>
<reference evidence="2" key="2">
    <citation type="submission" date="2020-05" db="UniProtKB">
        <authorList>
            <consortium name="EnsemblMetazoa"/>
        </authorList>
    </citation>
    <scope>IDENTIFICATION</scope>
    <source>
        <strain evidence="2">maculatus3</strain>
    </source>
</reference>
<evidence type="ECO:0000256" key="1">
    <source>
        <dbReference type="SAM" id="MobiDB-lite"/>
    </source>
</evidence>
<accession>A0A182SWM0</accession>
<keyword evidence="3" id="KW-1185">Reference proteome</keyword>
<reference evidence="3" key="1">
    <citation type="submission" date="2013-09" db="EMBL/GenBank/DDBJ databases">
        <title>The Genome Sequence of Anopheles maculatus species B.</title>
        <authorList>
            <consortium name="The Broad Institute Genomics Platform"/>
            <person name="Neafsey D.E."/>
            <person name="Besansky N."/>
            <person name="Howell P."/>
            <person name="Walton C."/>
            <person name="Young S.K."/>
            <person name="Zeng Q."/>
            <person name="Gargeya S."/>
            <person name="Fitzgerald M."/>
            <person name="Haas B."/>
            <person name="Abouelleil A."/>
            <person name="Allen A.W."/>
            <person name="Alvarado L."/>
            <person name="Arachchi H.M."/>
            <person name="Berlin A.M."/>
            <person name="Chapman S.B."/>
            <person name="Gainer-Dewar J."/>
            <person name="Goldberg J."/>
            <person name="Griggs A."/>
            <person name="Gujja S."/>
            <person name="Hansen M."/>
            <person name="Howarth C."/>
            <person name="Imamovic A."/>
            <person name="Ireland A."/>
            <person name="Larimer J."/>
            <person name="McCowan C."/>
            <person name="Murphy C."/>
            <person name="Pearson M."/>
            <person name="Poon T.W."/>
            <person name="Priest M."/>
            <person name="Roberts A."/>
            <person name="Saif S."/>
            <person name="Shea T."/>
            <person name="Sisk P."/>
            <person name="Sykes S."/>
            <person name="Wortman J."/>
            <person name="Nusbaum C."/>
            <person name="Birren B."/>
        </authorList>
    </citation>
    <scope>NUCLEOTIDE SEQUENCE [LARGE SCALE GENOMIC DNA]</scope>
    <source>
        <strain evidence="3">maculatus3</strain>
    </source>
</reference>